<protein>
    <submittedName>
        <fullName evidence="1">Uncharacterized protein</fullName>
    </submittedName>
</protein>
<sequence length="34" mass="4010">MNEVSWLLQSVPYEIKKVIRLRAHSCNRRGIIAK</sequence>
<geneLocation type="mitochondrion" evidence="1"/>
<accession>A0A1Y0B2N8</accession>
<evidence type="ECO:0000313" key="1">
    <source>
        <dbReference type="EMBL" id="ART31706.1"/>
    </source>
</evidence>
<gene>
    <name evidence="1" type="ORF">AEK19_MT1516</name>
</gene>
<proteinExistence type="predicted"/>
<keyword evidence="1" id="KW-0496">Mitochondrion</keyword>
<dbReference type="AlphaFoldDB" id="A0A1Y0B2N8"/>
<organism evidence="1">
    <name type="scientific">Utricularia reniformis</name>
    <dbReference type="NCBI Taxonomy" id="192314"/>
    <lineage>
        <taxon>Eukaryota</taxon>
        <taxon>Viridiplantae</taxon>
        <taxon>Streptophyta</taxon>
        <taxon>Embryophyta</taxon>
        <taxon>Tracheophyta</taxon>
        <taxon>Spermatophyta</taxon>
        <taxon>Magnoliopsida</taxon>
        <taxon>eudicotyledons</taxon>
        <taxon>Gunneridae</taxon>
        <taxon>Pentapetalae</taxon>
        <taxon>asterids</taxon>
        <taxon>lamiids</taxon>
        <taxon>Lamiales</taxon>
        <taxon>Lentibulariaceae</taxon>
        <taxon>Utricularia</taxon>
    </lineage>
</organism>
<reference evidence="1" key="1">
    <citation type="submission" date="2017-03" db="EMBL/GenBank/DDBJ databases">
        <title>The mitochondrial genome of the carnivorous plant Utricularia reniformis (Lentibulariaceae): structure, comparative analysis and evolutionary landmarks.</title>
        <authorList>
            <person name="Silva S.R."/>
            <person name="Alvarenga D.O."/>
            <person name="Michael T.P."/>
            <person name="Miranda V.F.O."/>
            <person name="Varani A.M."/>
        </authorList>
    </citation>
    <scope>NUCLEOTIDE SEQUENCE</scope>
</reference>
<dbReference type="EMBL" id="KY774314">
    <property type="protein sequence ID" value="ART31706.1"/>
    <property type="molecule type" value="Genomic_DNA"/>
</dbReference>
<name>A0A1Y0B2N8_9LAMI</name>